<dbReference type="Proteomes" id="UP000253908">
    <property type="component" value="Chromosome"/>
</dbReference>
<proteinExistence type="predicted"/>
<feature type="domain" description="Replication-associated protein ORF2/G2P" evidence="1">
    <location>
        <begin position="71"/>
        <end position="175"/>
    </location>
</feature>
<protein>
    <recommendedName>
        <fullName evidence="1">Replication-associated protein ORF2/G2P domain-containing protein</fullName>
    </recommendedName>
</protein>
<dbReference type="KEGG" id="ocn:CUC15_05670"/>
<name>A0A345PEK6_9BACI</name>
<dbReference type="InterPro" id="IPR056906">
    <property type="entry name" value="ORF2/G2P_dom"/>
</dbReference>
<evidence type="ECO:0000313" key="3">
    <source>
        <dbReference type="Proteomes" id="UP000253908"/>
    </source>
</evidence>
<keyword evidence="3" id="KW-1185">Reference proteome</keyword>
<dbReference type="AlphaFoldDB" id="A0A345PEK6"/>
<dbReference type="EMBL" id="CP024848">
    <property type="protein sequence ID" value="AXI08436.1"/>
    <property type="molecule type" value="Genomic_DNA"/>
</dbReference>
<accession>A0A345PEK6</accession>
<gene>
    <name evidence="2" type="ORF">CUC15_05670</name>
</gene>
<evidence type="ECO:0000313" key="2">
    <source>
        <dbReference type="EMBL" id="AXI08436.1"/>
    </source>
</evidence>
<dbReference type="Pfam" id="PF23343">
    <property type="entry name" value="REP_ORF2-G2P"/>
    <property type="match status" value="1"/>
</dbReference>
<evidence type="ECO:0000259" key="1">
    <source>
        <dbReference type="Pfam" id="PF23343"/>
    </source>
</evidence>
<organism evidence="2 3">
    <name type="scientific">Oceanobacillus zhaokaii</name>
    <dbReference type="NCBI Taxonomy" id="2052660"/>
    <lineage>
        <taxon>Bacteria</taxon>
        <taxon>Bacillati</taxon>
        <taxon>Bacillota</taxon>
        <taxon>Bacilli</taxon>
        <taxon>Bacillales</taxon>
        <taxon>Bacillaceae</taxon>
        <taxon>Oceanobacillus</taxon>
    </lineage>
</organism>
<dbReference type="OrthoDB" id="2858438at2"/>
<dbReference type="RefSeq" id="WP_114915730.1">
    <property type="nucleotide sequence ID" value="NZ_CP024848.1"/>
</dbReference>
<sequence length="254" mass="29484">MYTKAIISNRFIEITQQSLAPLYSKTLSGGRKSTTTGMSENYNTNRKISINRARRDIRRLLECNFPSQYAFVTLTFGNKLDFDTTNIDICNKKFSDFKKRIVYFLKKNEYPELKYIGITEFQDNRGGAVHYHLICNLTKVSNGRLADLWKYGTVHRQEVKSNPLENEKISNYLKKGISDPRLAGKKKYLRSKSLKKPTKVVISDIEKLKRLLDSTGSVNLSFETYNSPLYGDINYQTYYTLNPKEIMNYAEEIK</sequence>
<reference evidence="3" key="1">
    <citation type="submission" date="2017-11" db="EMBL/GenBank/DDBJ databases">
        <authorList>
            <person name="Zhu W."/>
        </authorList>
    </citation>
    <scope>NUCLEOTIDE SEQUENCE [LARGE SCALE GENOMIC DNA]</scope>
    <source>
        <strain evidence="3">160</strain>
    </source>
</reference>